<accession>A0A8H5FBJ8</accession>
<evidence type="ECO:0000256" key="1">
    <source>
        <dbReference type="ARBA" id="ARBA00004370"/>
    </source>
</evidence>
<reference evidence="7 8" key="1">
    <citation type="journal article" date="2020" name="ISME J.">
        <title>Uncovering the hidden diversity of litter-decomposition mechanisms in mushroom-forming fungi.</title>
        <authorList>
            <person name="Floudas D."/>
            <person name="Bentzer J."/>
            <person name="Ahren D."/>
            <person name="Johansson T."/>
            <person name="Persson P."/>
            <person name="Tunlid A."/>
        </authorList>
    </citation>
    <scope>NUCLEOTIDE SEQUENCE [LARGE SCALE GENOMIC DNA]</scope>
    <source>
        <strain evidence="7 8">CBS 101986</strain>
    </source>
</reference>
<comment type="subcellular location">
    <subcellularLocation>
        <location evidence="1">Membrane</location>
    </subcellularLocation>
</comment>
<evidence type="ECO:0000313" key="8">
    <source>
        <dbReference type="Proteomes" id="UP000567179"/>
    </source>
</evidence>
<proteinExistence type="inferred from homology"/>
<evidence type="ECO:0000256" key="2">
    <source>
        <dbReference type="ARBA" id="ARBA00009160"/>
    </source>
</evidence>
<comment type="caution">
    <text evidence="7">The sequence shown here is derived from an EMBL/GenBank/DDBJ whole genome shotgun (WGS) entry which is preliminary data.</text>
</comment>
<dbReference type="Pfam" id="PF04930">
    <property type="entry name" value="FUN14"/>
    <property type="match status" value="1"/>
</dbReference>
<dbReference type="AlphaFoldDB" id="A0A8H5FBJ8"/>
<name>A0A8H5FBJ8_9AGAR</name>
<evidence type="ECO:0000256" key="6">
    <source>
        <dbReference type="SAM" id="Phobius"/>
    </source>
</evidence>
<dbReference type="OrthoDB" id="163794at2759"/>
<dbReference type="PANTHER" id="PTHR21346">
    <property type="entry name" value="FUN14 DOMAIN CONTAINING"/>
    <property type="match status" value="1"/>
</dbReference>
<dbReference type="Proteomes" id="UP000567179">
    <property type="component" value="Unassembled WGS sequence"/>
</dbReference>
<evidence type="ECO:0000256" key="4">
    <source>
        <dbReference type="ARBA" id="ARBA00022989"/>
    </source>
</evidence>
<dbReference type="GO" id="GO:0016020">
    <property type="term" value="C:membrane"/>
    <property type="evidence" value="ECO:0007669"/>
    <property type="project" value="UniProtKB-SubCell"/>
</dbReference>
<organism evidence="7 8">
    <name type="scientific">Psilocybe cf. subviscida</name>
    <dbReference type="NCBI Taxonomy" id="2480587"/>
    <lineage>
        <taxon>Eukaryota</taxon>
        <taxon>Fungi</taxon>
        <taxon>Dikarya</taxon>
        <taxon>Basidiomycota</taxon>
        <taxon>Agaricomycotina</taxon>
        <taxon>Agaricomycetes</taxon>
        <taxon>Agaricomycetidae</taxon>
        <taxon>Agaricales</taxon>
        <taxon>Agaricineae</taxon>
        <taxon>Strophariaceae</taxon>
        <taxon>Psilocybe</taxon>
    </lineage>
</organism>
<gene>
    <name evidence="7" type="ORF">D9619_005800</name>
</gene>
<keyword evidence="5 6" id="KW-0472">Membrane</keyword>
<keyword evidence="4 6" id="KW-1133">Transmembrane helix</keyword>
<dbReference type="EMBL" id="JAACJJ010000001">
    <property type="protein sequence ID" value="KAF5330836.1"/>
    <property type="molecule type" value="Genomic_DNA"/>
</dbReference>
<keyword evidence="3 6" id="KW-0812">Transmembrane</keyword>
<evidence type="ECO:0000256" key="5">
    <source>
        <dbReference type="ARBA" id="ARBA00023136"/>
    </source>
</evidence>
<feature type="transmembrane region" description="Helical" evidence="6">
    <location>
        <begin position="139"/>
        <end position="160"/>
    </location>
</feature>
<comment type="similarity">
    <text evidence="2">Belongs to the FUN14 family.</text>
</comment>
<sequence length="221" mass="23676">MLSAFSSALRPSLRLNKIFPHTTTSAFTKAPARLQHTAHSFSSSVLQATRTNGSAGAKRLTYLVTGASIAGLGLGLTGLQRPVYCDVSSPPQAHPMPITPRVEEKESPLPKSSVSMYELGFGTVAGICAGVFVKKGAKAVAWFMGGIFVLLQYMGSASLVRVDWKRIGARFEDAFHSKDASGQSKPPTVLSLWNWTINFLTADFQPRASFVAGFVLGLRIG</sequence>
<keyword evidence="8" id="KW-1185">Reference proteome</keyword>
<evidence type="ECO:0008006" key="9">
    <source>
        <dbReference type="Google" id="ProtNLM"/>
    </source>
</evidence>
<feature type="transmembrane region" description="Helical" evidence="6">
    <location>
        <begin position="114"/>
        <end position="133"/>
    </location>
</feature>
<evidence type="ECO:0000256" key="3">
    <source>
        <dbReference type="ARBA" id="ARBA00022692"/>
    </source>
</evidence>
<protein>
    <recommendedName>
        <fullName evidence="9">FUN14 family-domain-containing protein</fullName>
    </recommendedName>
</protein>
<dbReference type="PANTHER" id="PTHR21346:SF10">
    <property type="entry name" value="TRANSMEMBRANE PROTEIN"/>
    <property type="match status" value="1"/>
</dbReference>
<evidence type="ECO:0000313" key="7">
    <source>
        <dbReference type="EMBL" id="KAF5330836.1"/>
    </source>
</evidence>
<dbReference type="InterPro" id="IPR007014">
    <property type="entry name" value="FUN14"/>
</dbReference>